<protein>
    <submittedName>
        <fullName evidence="1">Uncharacterized protein</fullName>
    </submittedName>
</protein>
<accession>A0A382QFM7</accession>
<reference evidence="1" key="1">
    <citation type="submission" date="2018-05" db="EMBL/GenBank/DDBJ databases">
        <authorList>
            <person name="Lanie J.A."/>
            <person name="Ng W.-L."/>
            <person name="Kazmierczak K.M."/>
            <person name="Andrzejewski T.M."/>
            <person name="Davidsen T.M."/>
            <person name="Wayne K.J."/>
            <person name="Tettelin H."/>
            <person name="Glass J.I."/>
            <person name="Rusch D."/>
            <person name="Podicherti R."/>
            <person name="Tsui H.-C.T."/>
            <person name="Winkler M.E."/>
        </authorList>
    </citation>
    <scope>NUCLEOTIDE SEQUENCE</scope>
</reference>
<gene>
    <name evidence="1" type="ORF">METZ01_LOCUS336624</name>
</gene>
<organism evidence="1">
    <name type="scientific">marine metagenome</name>
    <dbReference type="NCBI Taxonomy" id="408172"/>
    <lineage>
        <taxon>unclassified sequences</taxon>
        <taxon>metagenomes</taxon>
        <taxon>ecological metagenomes</taxon>
    </lineage>
</organism>
<name>A0A382QFM7_9ZZZZ</name>
<proteinExistence type="predicted"/>
<evidence type="ECO:0000313" key="1">
    <source>
        <dbReference type="EMBL" id="SVC83770.1"/>
    </source>
</evidence>
<dbReference type="EMBL" id="UINC01113865">
    <property type="protein sequence ID" value="SVC83770.1"/>
    <property type="molecule type" value="Genomic_DNA"/>
</dbReference>
<sequence>MARIRLISHVDCPIYDHEDDFLLFGTKRCTVVFVGFGWEYRGQTYSIN</sequence>
<dbReference type="AlphaFoldDB" id="A0A382QFM7"/>